<keyword evidence="3" id="KW-0804">Transcription</keyword>
<dbReference type="InterPro" id="IPR014757">
    <property type="entry name" value="Tscrpt_reg_IclR_C"/>
</dbReference>
<dbReference type="AlphaFoldDB" id="A0A1U6HMM0"/>
<dbReference type="STRING" id="428990.SAMN06295987_102768"/>
<dbReference type="PROSITE" id="PS51078">
    <property type="entry name" value="ICLR_ED"/>
    <property type="match status" value="1"/>
</dbReference>
<dbReference type="RefSeq" id="WP_079730265.1">
    <property type="nucleotide sequence ID" value="NZ_FVZE01000002.1"/>
</dbReference>
<dbReference type="PROSITE" id="PS51077">
    <property type="entry name" value="HTH_ICLR"/>
    <property type="match status" value="1"/>
</dbReference>
<dbReference type="InterPro" id="IPR050707">
    <property type="entry name" value="HTH_MetabolicPath_Reg"/>
</dbReference>
<organism evidence="6 7">
    <name type="scientific">Novosphingobium mathurense</name>
    <dbReference type="NCBI Taxonomy" id="428990"/>
    <lineage>
        <taxon>Bacteria</taxon>
        <taxon>Pseudomonadati</taxon>
        <taxon>Pseudomonadota</taxon>
        <taxon>Alphaproteobacteria</taxon>
        <taxon>Sphingomonadales</taxon>
        <taxon>Sphingomonadaceae</taxon>
        <taxon>Novosphingobium</taxon>
    </lineage>
</organism>
<evidence type="ECO:0000256" key="1">
    <source>
        <dbReference type="ARBA" id="ARBA00023015"/>
    </source>
</evidence>
<dbReference type="GO" id="GO:0003700">
    <property type="term" value="F:DNA-binding transcription factor activity"/>
    <property type="evidence" value="ECO:0007669"/>
    <property type="project" value="TreeGrafter"/>
</dbReference>
<dbReference type="InterPro" id="IPR029016">
    <property type="entry name" value="GAF-like_dom_sf"/>
</dbReference>
<name>A0A1U6HMM0_9SPHN</name>
<evidence type="ECO:0000313" key="6">
    <source>
        <dbReference type="EMBL" id="SLJ97013.1"/>
    </source>
</evidence>
<dbReference type="Pfam" id="PF01614">
    <property type="entry name" value="IclR_C"/>
    <property type="match status" value="1"/>
</dbReference>
<accession>A0A1U6HMM0</accession>
<dbReference type="Pfam" id="PF09339">
    <property type="entry name" value="HTH_IclR"/>
    <property type="match status" value="1"/>
</dbReference>
<evidence type="ECO:0000313" key="7">
    <source>
        <dbReference type="Proteomes" id="UP000190989"/>
    </source>
</evidence>
<evidence type="ECO:0000259" key="4">
    <source>
        <dbReference type="PROSITE" id="PS51077"/>
    </source>
</evidence>
<feature type="domain" description="HTH iclR-type" evidence="4">
    <location>
        <begin position="35"/>
        <end position="96"/>
    </location>
</feature>
<evidence type="ECO:0000259" key="5">
    <source>
        <dbReference type="PROSITE" id="PS51078"/>
    </source>
</evidence>
<sequence>MASSAIIPLNRRSYEIPETANDAEDNATSGRGIPIRAISRAISVLQAINRAGSLNMMEISQASRVPYPTACRIVQTLLHEGLLEREEGRKHYRPTALVQTLSHGFQAHGELVRTVRPHIAQLTHEIGWPISLSTHVGSNMVLRDSTHSLTSLTYNDYHPGYTMPLLDCAAGLVHLAFCPAEERDTILDNLDRFGDDETHNLLQLLREGGLIDTVHSSGYAARGYNRFTLNPGKTSSIAVPLLVGRQIKGCLSVAFFATTIDMRDAIRELLPKLRTCAQTIGKELTGANLEA</sequence>
<dbReference type="EMBL" id="FVZE01000002">
    <property type="protein sequence ID" value="SLJ97013.1"/>
    <property type="molecule type" value="Genomic_DNA"/>
</dbReference>
<protein>
    <submittedName>
        <fullName evidence="6">Transcriptional regulator, IclR family</fullName>
    </submittedName>
</protein>
<dbReference type="Gene3D" id="1.10.10.10">
    <property type="entry name" value="Winged helix-like DNA-binding domain superfamily/Winged helix DNA-binding domain"/>
    <property type="match status" value="1"/>
</dbReference>
<feature type="domain" description="IclR-ED" evidence="5">
    <location>
        <begin position="97"/>
        <end position="286"/>
    </location>
</feature>
<gene>
    <name evidence="6" type="ORF">SAMN06295987_102768</name>
</gene>
<dbReference type="SMART" id="SM00346">
    <property type="entry name" value="HTH_ICLR"/>
    <property type="match status" value="1"/>
</dbReference>
<evidence type="ECO:0000256" key="2">
    <source>
        <dbReference type="ARBA" id="ARBA00023125"/>
    </source>
</evidence>
<reference evidence="7" key="1">
    <citation type="submission" date="2017-02" db="EMBL/GenBank/DDBJ databases">
        <authorList>
            <person name="Varghese N."/>
            <person name="Submissions S."/>
        </authorList>
    </citation>
    <scope>NUCLEOTIDE SEQUENCE [LARGE SCALE GENOMIC DNA]</scope>
    <source>
        <strain evidence="7">SM117</strain>
    </source>
</reference>
<dbReference type="PANTHER" id="PTHR30136:SF23">
    <property type="entry name" value="DNA-BINDING TRANSCRIPTIONAL ACTIVATOR MHPR"/>
    <property type="match status" value="1"/>
</dbReference>
<dbReference type="InterPro" id="IPR005471">
    <property type="entry name" value="Tscrpt_reg_IclR_N"/>
</dbReference>
<evidence type="ECO:0000256" key="3">
    <source>
        <dbReference type="ARBA" id="ARBA00023163"/>
    </source>
</evidence>
<keyword evidence="2" id="KW-0238">DNA-binding</keyword>
<proteinExistence type="predicted"/>
<dbReference type="GO" id="GO:0045892">
    <property type="term" value="P:negative regulation of DNA-templated transcription"/>
    <property type="evidence" value="ECO:0007669"/>
    <property type="project" value="TreeGrafter"/>
</dbReference>
<dbReference type="GO" id="GO:0003677">
    <property type="term" value="F:DNA binding"/>
    <property type="evidence" value="ECO:0007669"/>
    <property type="project" value="UniProtKB-KW"/>
</dbReference>
<dbReference type="SUPFAM" id="SSF46785">
    <property type="entry name" value="Winged helix' DNA-binding domain"/>
    <property type="match status" value="1"/>
</dbReference>
<dbReference type="InterPro" id="IPR036390">
    <property type="entry name" value="WH_DNA-bd_sf"/>
</dbReference>
<dbReference type="PANTHER" id="PTHR30136">
    <property type="entry name" value="HELIX-TURN-HELIX TRANSCRIPTIONAL REGULATOR, ICLR FAMILY"/>
    <property type="match status" value="1"/>
</dbReference>
<dbReference type="InterPro" id="IPR036388">
    <property type="entry name" value="WH-like_DNA-bd_sf"/>
</dbReference>
<dbReference type="SUPFAM" id="SSF55781">
    <property type="entry name" value="GAF domain-like"/>
    <property type="match status" value="1"/>
</dbReference>
<keyword evidence="1" id="KW-0805">Transcription regulation</keyword>
<dbReference type="Proteomes" id="UP000190989">
    <property type="component" value="Unassembled WGS sequence"/>
</dbReference>
<keyword evidence="7" id="KW-1185">Reference proteome</keyword>
<dbReference type="Gene3D" id="3.30.450.40">
    <property type="match status" value="1"/>
</dbReference>